<dbReference type="Proteomes" id="UP000823860">
    <property type="component" value="Unassembled WGS sequence"/>
</dbReference>
<keyword evidence="1" id="KW-0175">Coiled coil</keyword>
<dbReference type="EMBL" id="DWZE01000115">
    <property type="protein sequence ID" value="HJA84163.1"/>
    <property type="molecule type" value="Genomic_DNA"/>
</dbReference>
<sequence length="94" mass="10775">MSKESIRASIESKKADIARIRTRISQERSRKSEANARYSANIKNAKDTNTKARLRGEKASVVAHIEANIRNEQLRIESLQRTIAQLREQLKNTK</sequence>
<reference evidence="2" key="2">
    <citation type="submission" date="2021-04" db="EMBL/GenBank/DDBJ databases">
        <authorList>
            <person name="Gilroy R."/>
        </authorList>
    </citation>
    <scope>NUCLEOTIDE SEQUENCE</scope>
    <source>
        <strain evidence="2">ChiHecec1B25-7008</strain>
    </source>
</reference>
<protein>
    <submittedName>
        <fullName evidence="2">Uncharacterized protein</fullName>
    </submittedName>
</protein>
<organism evidence="2 3">
    <name type="scientific">Candidatus Bacteroides intestinavium</name>
    <dbReference type="NCBI Taxonomy" id="2838469"/>
    <lineage>
        <taxon>Bacteria</taxon>
        <taxon>Pseudomonadati</taxon>
        <taxon>Bacteroidota</taxon>
        <taxon>Bacteroidia</taxon>
        <taxon>Bacteroidales</taxon>
        <taxon>Bacteroidaceae</taxon>
        <taxon>Bacteroides</taxon>
    </lineage>
</organism>
<feature type="coiled-coil region" evidence="1">
    <location>
        <begin position="62"/>
        <end position="89"/>
    </location>
</feature>
<evidence type="ECO:0000313" key="2">
    <source>
        <dbReference type="EMBL" id="HJA84163.1"/>
    </source>
</evidence>
<dbReference type="AlphaFoldDB" id="A0A9D2HU37"/>
<reference evidence="2" key="1">
    <citation type="journal article" date="2021" name="PeerJ">
        <title>Extensive microbial diversity within the chicken gut microbiome revealed by metagenomics and culture.</title>
        <authorList>
            <person name="Gilroy R."/>
            <person name="Ravi A."/>
            <person name="Getino M."/>
            <person name="Pursley I."/>
            <person name="Horton D.L."/>
            <person name="Alikhan N.F."/>
            <person name="Baker D."/>
            <person name="Gharbi K."/>
            <person name="Hall N."/>
            <person name="Watson M."/>
            <person name="Adriaenssens E.M."/>
            <person name="Foster-Nyarko E."/>
            <person name="Jarju S."/>
            <person name="Secka A."/>
            <person name="Antonio M."/>
            <person name="Oren A."/>
            <person name="Chaudhuri R.R."/>
            <person name="La Ragione R."/>
            <person name="Hildebrand F."/>
            <person name="Pallen M.J."/>
        </authorList>
    </citation>
    <scope>NUCLEOTIDE SEQUENCE</scope>
    <source>
        <strain evidence="2">ChiHecec1B25-7008</strain>
    </source>
</reference>
<evidence type="ECO:0000313" key="3">
    <source>
        <dbReference type="Proteomes" id="UP000823860"/>
    </source>
</evidence>
<evidence type="ECO:0000256" key="1">
    <source>
        <dbReference type="SAM" id="Coils"/>
    </source>
</evidence>
<proteinExistence type="predicted"/>
<gene>
    <name evidence="2" type="ORF">H9785_09365</name>
</gene>
<name>A0A9D2HU37_9BACE</name>
<comment type="caution">
    <text evidence="2">The sequence shown here is derived from an EMBL/GenBank/DDBJ whole genome shotgun (WGS) entry which is preliminary data.</text>
</comment>
<accession>A0A9D2HU37</accession>